<feature type="compositionally biased region" description="Acidic residues" evidence="1">
    <location>
        <begin position="173"/>
        <end position="183"/>
    </location>
</feature>
<protein>
    <submittedName>
        <fullName evidence="4">YrhK-like protein</fullName>
    </submittedName>
</protein>
<feature type="compositionally biased region" description="Basic and acidic residues" evidence="1">
    <location>
        <begin position="113"/>
        <end position="144"/>
    </location>
</feature>
<name>A0A1I3C6D1_9LACT</name>
<gene>
    <name evidence="4" type="ORF">SAMN04489868_11410</name>
</gene>
<evidence type="ECO:0000313" key="5">
    <source>
        <dbReference type="Proteomes" id="UP000198668"/>
    </source>
</evidence>
<dbReference type="OrthoDB" id="2135402at2"/>
<evidence type="ECO:0000259" key="3">
    <source>
        <dbReference type="Pfam" id="PF14145"/>
    </source>
</evidence>
<organism evidence="4 5">
    <name type="scientific">Pisciglobus halotolerans</name>
    <dbReference type="NCBI Taxonomy" id="745365"/>
    <lineage>
        <taxon>Bacteria</taxon>
        <taxon>Bacillati</taxon>
        <taxon>Bacillota</taxon>
        <taxon>Bacilli</taxon>
        <taxon>Lactobacillales</taxon>
        <taxon>Carnobacteriaceae</taxon>
    </lineage>
</organism>
<feature type="region of interest" description="Disordered" evidence="1">
    <location>
        <begin position="94"/>
        <end position="222"/>
    </location>
</feature>
<keyword evidence="2" id="KW-1133">Transmembrane helix</keyword>
<sequence>MPKIKRKEHQIEPDKEEDIIIKSSGFRFYFQNFYNLISLTNDLLTGLMYMIASVLSLMGVPSIYSTSLYLLGAVFLTFRPLIKIVHNVFLYNDRGKDENDEEGQSETEEDLNEAEKDRDQAEEDRKQAEKDREQAEEDRKKAEENQENQGDQENESQQDPSIISKVLPGLSDYEQDQTDEQEKEEEREKQRDEEQKKRDKAARERELAQKERELNQENHEDG</sequence>
<accession>A0A1I3C6D1</accession>
<keyword evidence="2" id="KW-0472">Membrane</keyword>
<dbReference type="EMBL" id="FOQE01000014">
    <property type="protein sequence ID" value="SFH69983.1"/>
    <property type="molecule type" value="Genomic_DNA"/>
</dbReference>
<evidence type="ECO:0000256" key="1">
    <source>
        <dbReference type="SAM" id="MobiDB-lite"/>
    </source>
</evidence>
<keyword evidence="5" id="KW-1185">Reference proteome</keyword>
<feature type="transmembrane region" description="Helical" evidence="2">
    <location>
        <begin position="33"/>
        <end position="57"/>
    </location>
</feature>
<reference evidence="4 5" key="1">
    <citation type="submission" date="2016-10" db="EMBL/GenBank/DDBJ databases">
        <authorList>
            <person name="de Groot N.N."/>
        </authorList>
    </citation>
    <scope>NUCLEOTIDE SEQUENCE [LARGE SCALE GENOMIC DNA]</scope>
    <source>
        <strain evidence="4 5">DSM 27630</strain>
    </source>
</reference>
<dbReference type="InterPro" id="IPR025424">
    <property type="entry name" value="YrhK_domain"/>
</dbReference>
<proteinExistence type="predicted"/>
<dbReference type="Proteomes" id="UP000198668">
    <property type="component" value="Unassembled WGS sequence"/>
</dbReference>
<evidence type="ECO:0000313" key="4">
    <source>
        <dbReference type="EMBL" id="SFH69983.1"/>
    </source>
</evidence>
<feature type="transmembrane region" description="Helical" evidence="2">
    <location>
        <begin position="63"/>
        <end position="82"/>
    </location>
</feature>
<feature type="domain" description="YrhK" evidence="3">
    <location>
        <begin position="33"/>
        <end position="87"/>
    </location>
</feature>
<dbReference type="Pfam" id="PF14145">
    <property type="entry name" value="YrhK"/>
    <property type="match status" value="1"/>
</dbReference>
<feature type="compositionally biased region" description="Basic and acidic residues" evidence="1">
    <location>
        <begin position="184"/>
        <end position="222"/>
    </location>
</feature>
<evidence type="ECO:0000256" key="2">
    <source>
        <dbReference type="SAM" id="Phobius"/>
    </source>
</evidence>
<feature type="compositionally biased region" description="Acidic residues" evidence="1">
    <location>
        <begin position="98"/>
        <end position="112"/>
    </location>
</feature>
<keyword evidence="2" id="KW-0812">Transmembrane</keyword>
<dbReference type="AlphaFoldDB" id="A0A1I3C6D1"/>